<evidence type="ECO:0000313" key="3">
    <source>
        <dbReference type="EMBL" id="KAL1594666.1"/>
    </source>
</evidence>
<dbReference type="Proteomes" id="UP001521222">
    <property type="component" value="Unassembled WGS sequence"/>
</dbReference>
<evidence type="ECO:0000313" key="4">
    <source>
        <dbReference type="Proteomes" id="UP001521222"/>
    </source>
</evidence>
<proteinExistence type="predicted"/>
<evidence type="ECO:0008006" key="5">
    <source>
        <dbReference type="Google" id="ProtNLM"/>
    </source>
</evidence>
<comment type="caution">
    <text evidence="3">The sequence shown here is derived from an EMBL/GenBank/DDBJ whole genome shotgun (WGS) entry which is preliminary data.</text>
</comment>
<feature type="compositionally biased region" description="Low complexity" evidence="2">
    <location>
        <begin position="381"/>
        <end position="405"/>
    </location>
</feature>
<name>A0ABR3QR84_9PLEO</name>
<evidence type="ECO:0000256" key="2">
    <source>
        <dbReference type="SAM" id="MobiDB-lite"/>
    </source>
</evidence>
<protein>
    <recommendedName>
        <fullName evidence="5">SWI5-dependent HO expression protein 3</fullName>
    </recommendedName>
</protein>
<feature type="coiled-coil region" evidence="1">
    <location>
        <begin position="189"/>
        <end position="220"/>
    </location>
</feature>
<sequence length="405" mass="46721">MWTLTNLQMSTVDDRRAKKRPFSLPAVKRQGRAPGAAPTLVGQIAPQLPELNFRVVAHYRSDMNGTLGTKDDSQRTTTAPMSYTSHRNFSGPTLAAENHNMAAAPVSPVSPGNNWTAKNPHSNPQSTPNNSKTSQYIDKITSENDRLRRELRAEKLAREDEATRISAARSKAEDSRAELQHLQVLAETNARAIERKDRKLEEMKALLDAEVHRRKVAEQRAEEALKMLGDTRSETQRQLATAYEMKHMADTQLETARDGFKRMTEGYEKKIKHISESMKELRQQRLDDADKIKRQAVVVDQLHHEMSRTTRSEGVLTNLMDEYKKEHRKEMDHIVQEADKLKRALPAREREADRLVQSMEETRDKMQWVITQQQRQEAERQQGMQTLQQRQQKPQQQAQRQQGYR</sequence>
<organism evidence="3 4">
    <name type="scientific">Nothophoma quercina</name>
    <dbReference type="NCBI Taxonomy" id="749835"/>
    <lineage>
        <taxon>Eukaryota</taxon>
        <taxon>Fungi</taxon>
        <taxon>Dikarya</taxon>
        <taxon>Ascomycota</taxon>
        <taxon>Pezizomycotina</taxon>
        <taxon>Dothideomycetes</taxon>
        <taxon>Pleosporomycetidae</taxon>
        <taxon>Pleosporales</taxon>
        <taxon>Pleosporineae</taxon>
        <taxon>Didymellaceae</taxon>
        <taxon>Nothophoma</taxon>
    </lineage>
</organism>
<accession>A0ABR3QR84</accession>
<reference evidence="3 4" key="1">
    <citation type="submission" date="2024-02" db="EMBL/GenBank/DDBJ databases">
        <title>De novo assembly and annotation of 12 fungi associated with fruit tree decline syndrome in Ontario, Canada.</title>
        <authorList>
            <person name="Sulman M."/>
            <person name="Ellouze W."/>
            <person name="Ilyukhin E."/>
        </authorList>
    </citation>
    <scope>NUCLEOTIDE SEQUENCE [LARGE SCALE GENOMIC DNA]</scope>
    <source>
        <strain evidence="3 4">M97-236</strain>
    </source>
</reference>
<feature type="region of interest" description="Disordered" evidence="2">
    <location>
        <begin position="64"/>
        <end position="137"/>
    </location>
</feature>
<feature type="compositionally biased region" description="Polar residues" evidence="2">
    <location>
        <begin position="75"/>
        <end position="91"/>
    </location>
</feature>
<gene>
    <name evidence="3" type="ORF">SLS59_008716</name>
</gene>
<keyword evidence="4" id="KW-1185">Reference proteome</keyword>
<evidence type="ECO:0000256" key="1">
    <source>
        <dbReference type="SAM" id="Coils"/>
    </source>
</evidence>
<dbReference type="EMBL" id="JAKIXB020000035">
    <property type="protein sequence ID" value="KAL1594666.1"/>
    <property type="molecule type" value="Genomic_DNA"/>
</dbReference>
<keyword evidence="1" id="KW-0175">Coiled coil</keyword>
<feature type="compositionally biased region" description="Polar residues" evidence="2">
    <location>
        <begin position="110"/>
        <end position="136"/>
    </location>
</feature>
<feature type="region of interest" description="Disordered" evidence="2">
    <location>
        <begin position="367"/>
        <end position="405"/>
    </location>
</feature>